<reference evidence="4 5" key="1">
    <citation type="submission" date="2018-06" db="EMBL/GenBank/DDBJ databases">
        <title>Lujinxingia sediminis gen. nov. sp. nov., a new facultative anaerobic member of the class Deltaproteobacteria, and proposal of Lujinxingaceae fam. nov.</title>
        <authorList>
            <person name="Guo L.-Y."/>
            <person name="Li C.-M."/>
            <person name="Wang S."/>
            <person name="Du Z.-J."/>
        </authorList>
    </citation>
    <scope>NUCLEOTIDE SEQUENCE [LARGE SCALE GENOMIC DNA]</scope>
    <source>
        <strain evidence="4 5">FA350</strain>
    </source>
</reference>
<dbReference type="Proteomes" id="UP000249799">
    <property type="component" value="Chromosome"/>
</dbReference>
<evidence type="ECO:0000313" key="5">
    <source>
        <dbReference type="Proteomes" id="UP000249799"/>
    </source>
</evidence>
<dbReference type="InterPro" id="IPR011723">
    <property type="entry name" value="Znf/thioredoxin_put"/>
</dbReference>
<accession>A0A2Z4FNJ5</accession>
<evidence type="ECO:0000259" key="3">
    <source>
        <dbReference type="Pfam" id="PF13717"/>
    </source>
</evidence>
<feature type="repeat" description="TPR" evidence="1">
    <location>
        <begin position="481"/>
        <end position="514"/>
    </location>
</feature>
<dbReference type="OrthoDB" id="5506264at2"/>
<dbReference type="Pfam" id="PF13174">
    <property type="entry name" value="TPR_6"/>
    <property type="match status" value="1"/>
</dbReference>
<feature type="domain" description="Zinc finger/thioredoxin putative" evidence="3">
    <location>
        <begin position="7"/>
        <end position="41"/>
    </location>
</feature>
<name>A0A2Z4FNJ5_9DELT</name>
<proteinExistence type="predicted"/>
<protein>
    <recommendedName>
        <fullName evidence="3">Zinc finger/thioredoxin putative domain-containing protein</fullName>
    </recommendedName>
</protein>
<dbReference type="InterPro" id="IPR019734">
    <property type="entry name" value="TPR_rpt"/>
</dbReference>
<dbReference type="KEGG" id="bsed:DN745_15020"/>
<dbReference type="SMART" id="SM00028">
    <property type="entry name" value="TPR"/>
    <property type="match status" value="3"/>
</dbReference>
<dbReference type="Gene3D" id="1.25.40.10">
    <property type="entry name" value="Tetratricopeptide repeat domain"/>
    <property type="match status" value="1"/>
</dbReference>
<dbReference type="EMBL" id="CP030032">
    <property type="protein sequence ID" value="AWV90567.1"/>
    <property type="molecule type" value="Genomic_DNA"/>
</dbReference>
<organism evidence="4 5">
    <name type="scientific">Bradymonas sediminis</name>
    <dbReference type="NCBI Taxonomy" id="1548548"/>
    <lineage>
        <taxon>Bacteria</taxon>
        <taxon>Deltaproteobacteria</taxon>
        <taxon>Bradymonadales</taxon>
        <taxon>Bradymonadaceae</taxon>
        <taxon>Bradymonas</taxon>
    </lineage>
</organism>
<dbReference type="Pfam" id="PF13432">
    <property type="entry name" value="TPR_16"/>
    <property type="match status" value="1"/>
</dbReference>
<dbReference type="Pfam" id="PF13717">
    <property type="entry name" value="Zn_ribbon_4"/>
    <property type="match status" value="1"/>
</dbReference>
<dbReference type="NCBIfam" id="TIGR02098">
    <property type="entry name" value="MJ0042_CXXC"/>
    <property type="match status" value="1"/>
</dbReference>
<feature type="compositionally biased region" description="Polar residues" evidence="2">
    <location>
        <begin position="178"/>
        <end position="201"/>
    </location>
</feature>
<gene>
    <name evidence="4" type="ORF">DN745_15020</name>
</gene>
<feature type="repeat" description="TPR" evidence="1">
    <location>
        <begin position="447"/>
        <end position="480"/>
    </location>
</feature>
<dbReference type="AlphaFoldDB" id="A0A2Z4FNJ5"/>
<sequence length="533" mass="57028">MAGVLNMDIRCPECDTLYEIDTRQLRGSASTLKCSQCEHIFHMQTHAALHQETQRRWMLRSHTSGDIRYFLGFNELHHWILQGVVSKPDEISRTGRGWKALGSIGEFMPIFQAVESVANISAPREKQVSAELPDSGPTAEFTSTRAPRPNSADVPRDFASQPRVPTARQHGLPPARPQSGTHNAASRQPSGPNPARSQTPFASKAMPPEAPRRPAHTPTQTPPPAPPSRVYGAGVPEPVVDPEDNWSLGELPGTLAEEREFEPPGREVSGSFALQSTTREPSAQHPSIVHAAGDSTPSRSKTPIIIAATVVLGAGLSLFLLKPPFVQELLGANASPSVQADAAAQASAPEAAAAGEDEQALAAQKAEQEALAAEHEKLTSAIAAAHPHINSALAKADKDAEAAVPEKPRELSVTELLESARKALDAGKSEQARKQYHKVLSRDRSNSSAITGLGWSLIALNRPPAAAAQFQKAISLNPSYGDAYIGLGKAKRDMGDHQGALNAYQDYLKRFPSGSKASIARHQADKLKLALGQ</sequence>
<evidence type="ECO:0000256" key="1">
    <source>
        <dbReference type="PROSITE-ProRule" id="PRU00339"/>
    </source>
</evidence>
<evidence type="ECO:0000256" key="2">
    <source>
        <dbReference type="SAM" id="MobiDB-lite"/>
    </source>
</evidence>
<feature type="compositionally biased region" description="Polar residues" evidence="2">
    <location>
        <begin position="272"/>
        <end position="285"/>
    </location>
</feature>
<feature type="compositionally biased region" description="Basic and acidic residues" evidence="2">
    <location>
        <begin position="256"/>
        <end position="265"/>
    </location>
</feature>
<dbReference type="PROSITE" id="PS50005">
    <property type="entry name" value="TPR"/>
    <property type="match status" value="2"/>
</dbReference>
<evidence type="ECO:0000313" key="4">
    <source>
        <dbReference type="EMBL" id="AWV90567.1"/>
    </source>
</evidence>
<keyword evidence="5" id="KW-1185">Reference proteome</keyword>
<feature type="region of interest" description="Disordered" evidence="2">
    <location>
        <begin position="125"/>
        <end position="299"/>
    </location>
</feature>
<dbReference type="SUPFAM" id="SSF48452">
    <property type="entry name" value="TPR-like"/>
    <property type="match status" value="1"/>
</dbReference>
<dbReference type="InterPro" id="IPR011990">
    <property type="entry name" value="TPR-like_helical_dom_sf"/>
</dbReference>
<keyword evidence="1" id="KW-0802">TPR repeat</keyword>